<proteinExistence type="predicted"/>
<dbReference type="PANTHER" id="PTHR15568:SF0">
    <property type="entry name" value="PROTEIN EVI2A"/>
    <property type="match status" value="1"/>
</dbReference>
<dbReference type="Proteomes" id="UP000002281">
    <property type="component" value="Chromosome 11"/>
</dbReference>
<keyword evidence="4" id="KW-1185">Reference proteome</keyword>
<keyword evidence="2" id="KW-0472">Membrane</keyword>
<keyword evidence="2" id="KW-0812">Transmembrane</keyword>
<reference evidence="3" key="2">
    <citation type="submission" date="2025-08" db="UniProtKB">
        <authorList>
            <consortium name="Ensembl"/>
        </authorList>
    </citation>
    <scope>IDENTIFICATION</scope>
    <source>
        <strain evidence="3">Thoroughbred</strain>
    </source>
</reference>
<feature type="region of interest" description="Disordered" evidence="1">
    <location>
        <begin position="184"/>
        <end position="203"/>
    </location>
</feature>
<dbReference type="PIRSF" id="PIRSF019625">
    <property type="entry name" value="EVI_S2A"/>
    <property type="match status" value="1"/>
</dbReference>
<reference evidence="3" key="3">
    <citation type="submission" date="2025-09" db="UniProtKB">
        <authorList>
            <consortium name="Ensembl"/>
        </authorList>
    </citation>
    <scope>IDENTIFICATION</scope>
    <source>
        <strain evidence="3">Thoroughbred</strain>
    </source>
</reference>
<dbReference type="Bgee" id="ENSECAG00000004031">
    <property type="expression patterns" value="Expressed in brainstem and 21 other cell types or tissues"/>
</dbReference>
<reference evidence="3 4" key="1">
    <citation type="journal article" date="2009" name="Science">
        <title>Genome sequence, comparative analysis, and population genetics of the domestic horse.</title>
        <authorList>
            <consortium name="Broad Institute Genome Sequencing Platform"/>
            <consortium name="Broad Institute Whole Genome Assembly Team"/>
            <person name="Wade C.M."/>
            <person name="Giulotto E."/>
            <person name="Sigurdsson S."/>
            <person name="Zoli M."/>
            <person name="Gnerre S."/>
            <person name="Imsland F."/>
            <person name="Lear T.L."/>
            <person name="Adelson D.L."/>
            <person name="Bailey E."/>
            <person name="Bellone R.R."/>
            <person name="Bloecker H."/>
            <person name="Distl O."/>
            <person name="Edgar R.C."/>
            <person name="Garber M."/>
            <person name="Leeb T."/>
            <person name="Mauceli E."/>
            <person name="MacLeod J.N."/>
            <person name="Penedo M.C.T."/>
            <person name="Raison J.M."/>
            <person name="Sharpe T."/>
            <person name="Vogel J."/>
            <person name="Andersson L."/>
            <person name="Antczak D.F."/>
            <person name="Biagi T."/>
            <person name="Binns M.M."/>
            <person name="Chowdhary B.P."/>
            <person name="Coleman S.J."/>
            <person name="Della Valle G."/>
            <person name="Fryc S."/>
            <person name="Guerin G."/>
            <person name="Hasegawa T."/>
            <person name="Hill E.W."/>
            <person name="Jurka J."/>
            <person name="Kiialainen A."/>
            <person name="Lindgren G."/>
            <person name="Liu J."/>
            <person name="Magnani E."/>
            <person name="Mickelson J.R."/>
            <person name="Murray J."/>
            <person name="Nergadze S.G."/>
            <person name="Onofrio R."/>
            <person name="Pedroni S."/>
            <person name="Piras M.F."/>
            <person name="Raudsepp T."/>
            <person name="Rocchi M."/>
            <person name="Roeed K.H."/>
            <person name="Ryder O.A."/>
            <person name="Searle S."/>
            <person name="Skow L."/>
            <person name="Swinburne J.E."/>
            <person name="Syvaenen A.C."/>
            <person name="Tozaki T."/>
            <person name="Valberg S.J."/>
            <person name="Vaudin M."/>
            <person name="White J.R."/>
            <person name="Zody M.C."/>
            <person name="Lander E.S."/>
            <person name="Lindblad-Toh K."/>
        </authorList>
    </citation>
    <scope>NUCLEOTIDE SEQUENCE [LARGE SCALE GENOMIC DNA]</scope>
    <source>
        <strain evidence="3 4">Thoroughbred</strain>
    </source>
</reference>
<name>F6WXI4_HORSE</name>
<dbReference type="AlphaFoldDB" id="F6WXI4"/>
<feature type="compositionally biased region" description="Basic and acidic residues" evidence="1">
    <location>
        <begin position="236"/>
        <end position="249"/>
    </location>
</feature>
<evidence type="ECO:0000313" key="3">
    <source>
        <dbReference type="Ensembl" id="ENSECAP00000002765.3"/>
    </source>
</evidence>
<dbReference type="InParanoid" id="F6WXI4"/>
<dbReference type="Ensembl" id="ENSECAT00000003992.3">
    <property type="protein sequence ID" value="ENSECAP00000002765.3"/>
    <property type="gene ID" value="ENSECAG00000004031.3"/>
</dbReference>
<feature type="transmembrane region" description="Helical" evidence="2">
    <location>
        <begin position="149"/>
        <end position="176"/>
    </location>
</feature>
<sequence length="249" mass="27956">MMDWTMASHSWCMKITIIPTDMEHIGYYLHLAFLMTIVFSLSSGTKANYTLLWANNTTVWDSDIHRNKNENININPATPEVDKKDNSTSMPEIATSAHIVPLTPKSQPELYIPSVVRNSSPTVQSIENTSKSHSEIFKKDVCEENYNKIAMLVCVIIIAVLFLICTLLFLSTVVLANKVSSLRRSKQAGKRQPRSNGDFLASSGLWPADSDTWKRAKQLTGPNLMMQSTGALTATMERKDEERTEKLTN</sequence>
<evidence type="ECO:0000313" key="4">
    <source>
        <dbReference type="Proteomes" id="UP000002281"/>
    </source>
</evidence>
<dbReference type="GO" id="GO:0005794">
    <property type="term" value="C:Golgi apparatus"/>
    <property type="evidence" value="ECO:0007669"/>
    <property type="project" value="Ensembl"/>
</dbReference>
<keyword evidence="2" id="KW-1133">Transmembrane helix</keyword>
<evidence type="ECO:0000256" key="1">
    <source>
        <dbReference type="SAM" id="MobiDB-lite"/>
    </source>
</evidence>
<feature type="region of interest" description="Disordered" evidence="1">
    <location>
        <begin position="230"/>
        <end position="249"/>
    </location>
</feature>
<dbReference type="PaxDb" id="9796-ENSECAP00000002765"/>
<organism evidence="3 4">
    <name type="scientific">Equus caballus</name>
    <name type="common">Horse</name>
    <dbReference type="NCBI Taxonomy" id="9796"/>
    <lineage>
        <taxon>Eukaryota</taxon>
        <taxon>Metazoa</taxon>
        <taxon>Chordata</taxon>
        <taxon>Craniata</taxon>
        <taxon>Vertebrata</taxon>
        <taxon>Euteleostomi</taxon>
        <taxon>Mammalia</taxon>
        <taxon>Eutheria</taxon>
        <taxon>Laurasiatheria</taxon>
        <taxon>Perissodactyla</taxon>
        <taxon>Equidae</taxon>
        <taxon>Equus</taxon>
    </lineage>
</organism>
<feature type="transmembrane region" description="Helical" evidence="2">
    <location>
        <begin position="25"/>
        <end position="43"/>
    </location>
</feature>
<dbReference type="Pfam" id="PF05399">
    <property type="entry name" value="EVI2A"/>
    <property type="match status" value="1"/>
</dbReference>
<dbReference type="HOGENOM" id="CLU_073339_0_0_1"/>
<dbReference type="GO" id="GO:0005829">
    <property type="term" value="C:cytosol"/>
    <property type="evidence" value="ECO:0007669"/>
    <property type="project" value="Ensembl"/>
</dbReference>
<dbReference type="PANTHER" id="PTHR15568">
    <property type="entry name" value="ECOTROPIC VIRAL INTEGRATION SITE 2A"/>
    <property type="match status" value="1"/>
</dbReference>
<dbReference type="GO" id="GO:0005929">
    <property type="term" value="C:cilium"/>
    <property type="evidence" value="ECO:0007669"/>
    <property type="project" value="Ensembl"/>
</dbReference>
<feature type="compositionally biased region" description="Basic residues" evidence="1">
    <location>
        <begin position="184"/>
        <end position="193"/>
    </location>
</feature>
<gene>
    <name evidence="3" type="primary">EVI2A</name>
</gene>
<accession>F6WXI4</accession>
<protein>
    <submittedName>
        <fullName evidence="3">Ecotropic viral integration site 2A</fullName>
    </submittedName>
</protein>
<dbReference type="FunCoup" id="F6WXI4">
    <property type="interactions" value="283"/>
</dbReference>
<dbReference type="STRING" id="9796.ENSECAP00000002765"/>
<dbReference type="GO" id="GO:0005886">
    <property type="term" value="C:plasma membrane"/>
    <property type="evidence" value="ECO:0007669"/>
    <property type="project" value="Ensembl"/>
</dbReference>
<evidence type="ECO:0000256" key="2">
    <source>
        <dbReference type="SAM" id="Phobius"/>
    </source>
</evidence>
<dbReference type="InterPro" id="IPR008608">
    <property type="entry name" value="Ectropic_vir_integratn_site_2A"/>
</dbReference>
<dbReference type="GeneTree" id="ENSGT00390000003004"/>